<reference evidence="2 3" key="1">
    <citation type="submission" date="2019-03" db="EMBL/GenBank/DDBJ databases">
        <title>Sequencing the genomes of 1000 actinobacteria strains.</title>
        <authorList>
            <person name="Klenk H.-P."/>
        </authorList>
    </citation>
    <scope>NUCLEOTIDE SEQUENCE [LARGE SCALE GENOMIC DNA]</scope>
    <source>
        <strain evidence="2 3">DSM 43805</strain>
    </source>
</reference>
<evidence type="ECO:0000313" key="3">
    <source>
        <dbReference type="Proteomes" id="UP000294901"/>
    </source>
</evidence>
<comment type="caution">
    <text evidence="2">The sequence shown here is derived from an EMBL/GenBank/DDBJ whole genome shotgun (WGS) entry which is preliminary data.</text>
</comment>
<organism evidence="2 3">
    <name type="scientific">Paractinoplanes brasiliensis</name>
    <dbReference type="NCBI Taxonomy" id="52695"/>
    <lineage>
        <taxon>Bacteria</taxon>
        <taxon>Bacillati</taxon>
        <taxon>Actinomycetota</taxon>
        <taxon>Actinomycetes</taxon>
        <taxon>Micromonosporales</taxon>
        <taxon>Micromonosporaceae</taxon>
        <taxon>Paractinoplanes</taxon>
    </lineage>
</organism>
<dbReference type="EMBL" id="SNWR01000001">
    <property type="protein sequence ID" value="TDO37297.1"/>
    <property type="molecule type" value="Genomic_DNA"/>
</dbReference>
<evidence type="ECO:0000313" key="2">
    <source>
        <dbReference type="EMBL" id="TDO37297.1"/>
    </source>
</evidence>
<dbReference type="AlphaFoldDB" id="A0A4R6JN36"/>
<dbReference type="Pfam" id="PF12770">
    <property type="entry name" value="CHAT"/>
    <property type="match status" value="1"/>
</dbReference>
<protein>
    <submittedName>
        <fullName evidence="2">CHAT domain-containing protein</fullName>
    </submittedName>
</protein>
<evidence type="ECO:0000259" key="1">
    <source>
        <dbReference type="Pfam" id="PF12770"/>
    </source>
</evidence>
<proteinExistence type="predicted"/>
<sequence>MLCRAAATQARIDGPVLIVGDPDTGGAAPDLPAAREEARIVYRRFFPQARYLGRAGGAPAGPASGPPGGAGSAAEVEAWLADDSETGGVLHLACHGEVRDDQASLLLHGGERLSADRLAGATRNGRRPGLVVLAACRSAVSGRGWDEAFSLAATFLSAGAGSVVAAQWSLPDRATSDVMVLFHEHIAAGRPPADALRRAQLALLDRPVTDWAGLIHFGR</sequence>
<dbReference type="Proteomes" id="UP000294901">
    <property type="component" value="Unassembled WGS sequence"/>
</dbReference>
<keyword evidence="3" id="KW-1185">Reference proteome</keyword>
<name>A0A4R6JN36_9ACTN</name>
<feature type="domain" description="CHAT" evidence="1">
    <location>
        <begin position="10"/>
        <end position="218"/>
    </location>
</feature>
<gene>
    <name evidence="2" type="ORF">C8E87_0911</name>
</gene>
<accession>A0A4R6JN36</accession>
<dbReference type="InterPro" id="IPR024983">
    <property type="entry name" value="CHAT_dom"/>
</dbReference>